<evidence type="ECO:0000313" key="2">
    <source>
        <dbReference type="Proteomes" id="UP001055167"/>
    </source>
</evidence>
<reference evidence="1" key="1">
    <citation type="journal article" date="2021" name="Front. Microbiol.">
        <title>Comprehensive Comparative Genomics and Phenotyping of Methylobacterium Species.</title>
        <authorList>
            <person name="Alessa O."/>
            <person name="Ogura Y."/>
            <person name="Fujitani Y."/>
            <person name="Takami H."/>
            <person name="Hayashi T."/>
            <person name="Sahin N."/>
            <person name="Tani A."/>
        </authorList>
    </citation>
    <scope>NUCLEOTIDE SEQUENCE</scope>
    <source>
        <strain evidence="1">KCTC 52305</strain>
    </source>
</reference>
<accession>A0ABQ4R6D2</accession>
<reference evidence="1" key="2">
    <citation type="submission" date="2021-08" db="EMBL/GenBank/DDBJ databases">
        <authorList>
            <person name="Tani A."/>
            <person name="Ola A."/>
            <person name="Ogura Y."/>
            <person name="Katsura K."/>
            <person name="Hayashi T."/>
        </authorList>
    </citation>
    <scope>NUCLEOTIDE SEQUENCE</scope>
    <source>
        <strain evidence="1">KCTC 52305</strain>
    </source>
</reference>
<organism evidence="1 2">
    <name type="scientific">Methylobacterium crusticola</name>
    <dbReference type="NCBI Taxonomy" id="1697972"/>
    <lineage>
        <taxon>Bacteria</taxon>
        <taxon>Pseudomonadati</taxon>
        <taxon>Pseudomonadota</taxon>
        <taxon>Alphaproteobacteria</taxon>
        <taxon>Hyphomicrobiales</taxon>
        <taxon>Methylobacteriaceae</taxon>
        <taxon>Methylobacterium</taxon>
    </lineage>
</organism>
<sequence>MAVRLVAEVGPLAARVAVEAGASLEVAFVLDQLVAIRLDRIACHLLVQRGYDGFRDVSCIEHAGRNVPEIDWQDWASRQGVSFDPDAAERLLDQVMFPTGKQTARPQAVGRTSPC</sequence>
<evidence type="ECO:0000313" key="1">
    <source>
        <dbReference type="EMBL" id="GJD52480.1"/>
    </source>
</evidence>
<name>A0ABQ4R6D2_9HYPH</name>
<comment type="caution">
    <text evidence="1">The sequence shown here is derived from an EMBL/GenBank/DDBJ whole genome shotgun (WGS) entry which is preliminary data.</text>
</comment>
<keyword evidence="2" id="KW-1185">Reference proteome</keyword>
<proteinExistence type="predicted"/>
<protein>
    <submittedName>
        <fullName evidence="1">Uncharacterized protein</fullName>
    </submittedName>
</protein>
<gene>
    <name evidence="1" type="ORF">OPKNFCMD_5246</name>
</gene>
<dbReference type="Proteomes" id="UP001055167">
    <property type="component" value="Unassembled WGS sequence"/>
</dbReference>
<dbReference type="EMBL" id="BPQH01000019">
    <property type="protein sequence ID" value="GJD52480.1"/>
    <property type="molecule type" value="Genomic_DNA"/>
</dbReference>